<feature type="domain" description="CoA carboxyltransferase C-terminal" evidence="9">
    <location>
        <begin position="857"/>
        <end position="1089"/>
    </location>
</feature>
<dbReference type="InterPro" id="IPR011762">
    <property type="entry name" value="COA_CT_N"/>
</dbReference>
<evidence type="ECO:0000256" key="3">
    <source>
        <dbReference type="ARBA" id="ARBA00022840"/>
    </source>
</evidence>
<evidence type="ECO:0000256" key="5">
    <source>
        <dbReference type="SAM" id="MobiDB-lite"/>
    </source>
</evidence>
<feature type="domain" description="Biotin carboxylation" evidence="7">
    <location>
        <begin position="3"/>
        <end position="470"/>
    </location>
</feature>
<dbReference type="GO" id="GO:0005524">
    <property type="term" value="F:ATP binding"/>
    <property type="evidence" value="ECO:0007669"/>
    <property type="project" value="UniProtKB-UniRule"/>
</dbReference>
<dbReference type="InterPro" id="IPR011053">
    <property type="entry name" value="Single_hybrid_motif"/>
</dbReference>
<dbReference type="InterPro" id="IPR005481">
    <property type="entry name" value="BC-like_N"/>
</dbReference>
<dbReference type="InterPro" id="IPR011054">
    <property type="entry name" value="Rudment_hybrid_motif"/>
</dbReference>
<dbReference type="InterPro" id="IPR034733">
    <property type="entry name" value="AcCoA_carboxyl_beta"/>
</dbReference>
<evidence type="ECO:0000259" key="8">
    <source>
        <dbReference type="PROSITE" id="PS50980"/>
    </source>
</evidence>
<feature type="domain" description="CoA carboxyltransferase N-terminal" evidence="8">
    <location>
        <begin position="597"/>
        <end position="856"/>
    </location>
</feature>
<dbReference type="Gene3D" id="2.40.50.100">
    <property type="match status" value="1"/>
</dbReference>
<evidence type="ECO:0000313" key="10">
    <source>
        <dbReference type="EMBL" id="SLM97863.1"/>
    </source>
</evidence>
<dbReference type="SUPFAM" id="SSF52440">
    <property type="entry name" value="PreATP-grasp domain"/>
    <property type="match status" value="1"/>
</dbReference>
<dbReference type="SUPFAM" id="SSF51246">
    <property type="entry name" value="Rudiment single hybrid motif"/>
    <property type="match status" value="1"/>
</dbReference>
<dbReference type="EC" id="6.3.4.14" evidence="10"/>
<dbReference type="GO" id="GO:0004075">
    <property type="term" value="F:biotin carboxylase activity"/>
    <property type="evidence" value="ECO:0007669"/>
    <property type="project" value="UniProtKB-EC"/>
</dbReference>
<organism evidence="10 11">
    <name type="scientific">Brevibacterium yomogidense</name>
    <dbReference type="NCBI Taxonomy" id="946573"/>
    <lineage>
        <taxon>Bacteria</taxon>
        <taxon>Bacillati</taxon>
        <taxon>Actinomycetota</taxon>
        <taxon>Actinomycetes</taxon>
        <taxon>Micrococcales</taxon>
        <taxon>Brevibacteriaceae</taxon>
        <taxon>Brevibacterium</taxon>
    </lineage>
</organism>
<dbReference type="PROSITE" id="PS50980">
    <property type="entry name" value="COA_CT_NTER"/>
    <property type="match status" value="1"/>
</dbReference>
<dbReference type="InterPro" id="IPR051602">
    <property type="entry name" value="ACC_Biotin_Carboxylase"/>
</dbReference>
<dbReference type="Gene3D" id="3.90.226.10">
    <property type="entry name" value="2-enoyl-CoA Hydratase, Chain A, domain 1"/>
    <property type="match status" value="2"/>
</dbReference>
<feature type="region of interest" description="Disordered" evidence="5">
    <location>
        <begin position="454"/>
        <end position="505"/>
    </location>
</feature>
<dbReference type="Pfam" id="PF00289">
    <property type="entry name" value="Biotin_carb_N"/>
    <property type="match status" value="1"/>
</dbReference>
<dbReference type="Proteomes" id="UP000196581">
    <property type="component" value="Unassembled WGS sequence"/>
</dbReference>
<name>A0A1X6XFH6_9MICO</name>
<dbReference type="EMBL" id="FWFF01000013">
    <property type="protein sequence ID" value="SLM97863.1"/>
    <property type="molecule type" value="Genomic_DNA"/>
</dbReference>
<dbReference type="InterPro" id="IPR011763">
    <property type="entry name" value="COA_CT_C"/>
</dbReference>
<proteinExistence type="predicted"/>
<dbReference type="SUPFAM" id="SSF56059">
    <property type="entry name" value="Glutathione synthetase ATP-binding domain-like"/>
    <property type="match status" value="1"/>
</dbReference>
<keyword evidence="11" id="KW-1185">Reference proteome</keyword>
<protein>
    <submittedName>
        <fullName evidence="10">Biotin carboxylase</fullName>
        <ecNumber evidence="10">6.3.4.14</ecNumber>
    </submittedName>
</protein>
<gene>
    <name evidence="10" type="ORF">FM105_07840</name>
</gene>
<dbReference type="InterPro" id="IPR005479">
    <property type="entry name" value="CPAse_ATP-bd"/>
</dbReference>
<evidence type="ECO:0000256" key="4">
    <source>
        <dbReference type="PROSITE-ProRule" id="PRU00409"/>
    </source>
</evidence>
<dbReference type="PROSITE" id="PS50979">
    <property type="entry name" value="BC"/>
    <property type="match status" value="1"/>
</dbReference>
<dbReference type="SUPFAM" id="SSF51230">
    <property type="entry name" value="Single hybrid motif"/>
    <property type="match status" value="1"/>
</dbReference>
<dbReference type="InterPro" id="IPR029045">
    <property type="entry name" value="ClpP/crotonase-like_dom_sf"/>
</dbReference>
<dbReference type="SMART" id="SM00878">
    <property type="entry name" value="Biotin_carb_C"/>
    <property type="match status" value="1"/>
</dbReference>
<evidence type="ECO:0000259" key="7">
    <source>
        <dbReference type="PROSITE" id="PS50979"/>
    </source>
</evidence>
<feature type="compositionally biased region" description="Basic and acidic residues" evidence="5">
    <location>
        <begin position="472"/>
        <end position="487"/>
    </location>
</feature>
<sequence length="1089" mass="111960">MSAETSILIANRGEIAVRLIRAARAAGLRTVAVRASDEEVLGTGGGLHLRLADEVVTLPGRGAAAYLDASAIVAAARGAGASLVHPGYGFLAESADLARRCAEAGLTWVGPDPHALELFGDKTATRAHALAVGVPVPAATGLLEPTAPGTPPPAGAGGDCAAGDDPSVVEVRALLAAHPAGVAIKAVAGGGGRGIRIVHEADALPEALTACAAEARAGFGDGRVFAEALVVDARHIEVQVLGTPEGVHVLGDRDCSIQRRRQKLVEIAPAPGLGEDLRARIHADALRLVEPLSYQSLATVEFLVTGDSHVLLEVNPRIQVEHTVTEAVTGIDLVACQLAVAACREPAHPRDPVPRGTAVQLRVAAETVSPAGDPVPSVGRTTAVTWPTGPGVRVDTWIEAGSTVTGAFDSLLGKIIVHGDSLETALRGADRALAETRIEGLDTNAGLLRAIGEQLEPGHETTTSFDTSAPRLAERARELDDEARARDATASPPSARAGGDGGVGTTSAAVLAEHELGPDQTLVRATVSGTVVAIGDVPGEYALLEAMKMHHPIAGPPSAHVRHLVEVGDYVAEGAPVAVVTGAAAAGADAAEEAAPHPDVAEVRERHAAVADEEREDALAGIRARGRRTARENIADLVDPGSFVEYGPLVIAAQTRRRSVEDLIARTSGDGLIGGVATIDGHEVVVMSYDYSVLAGTQGTRNHAKTDRLLELAARRSAPVVLFAEGGGGRPGDTDRAPTAGLSVPTFGSLAALRGRVPLVAVVSGRSFAGNAALAGVCDLIIATPEANIGMGGPAMIEGGGLGRHRPDDIGPVEVHEATGVLDLVARDEADAVATARRLLGYLSVRRAPAAKTVAPPADSSRSAVPADRLRAFSMRAVLESVADADSLVEVRPRFAPGAITGFLRIAGAPFAFLANDNSHLGGAIDVDAARSFTQHLRLADDHGLPVLSFVDTPGFMVGPDAEHEPGVRAFGDLFVAGARLRTPLGAFVIRKGYGLGAMAMVGGGFAVPHFTVAWPSGEIGPMGLEGAVRLGYAKELAAIDDARDRAAREAELVDQLYAQGRALSAAMVFDVDDVIDPADTRAWAQTIG</sequence>
<dbReference type="AlphaFoldDB" id="A0A1X6XFH6"/>
<reference evidence="11" key="1">
    <citation type="submission" date="2017-02" db="EMBL/GenBank/DDBJ databases">
        <authorList>
            <person name="Dridi B."/>
        </authorList>
    </citation>
    <scope>NUCLEOTIDE SEQUENCE [LARGE SCALE GENOMIC DNA]</scope>
    <source>
        <strain evidence="11">B Co 03.10</strain>
    </source>
</reference>
<dbReference type="GO" id="GO:0046872">
    <property type="term" value="F:metal ion binding"/>
    <property type="evidence" value="ECO:0007669"/>
    <property type="project" value="InterPro"/>
</dbReference>
<keyword evidence="2 4" id="KW-0547">Nucleotide-binding</keyword>
<evidence type="ECO:0000259" key="9">
    <source>
        <dbReference type="PROSITE" id="PS50989"/>
    </source>
</evidence>
<dbReference type="PROSITE" id="PS50989">
    <property type="entry name" value="COA_CT_CTER"/>
    <property type="match status" value="1"/>
</dbReference>
<accession>A0A1X6XFH6</accession>
<evidence type="ECO:0000256" key="2">
    <source>
        <dbReference type="ARBA" id="ARBA00022741"/>
    </source>
</evidence>
<evidence type="ECO:0000256" key="1">
    <source>
        <dbReference type="ARBA" id="ARBA00022598"/>
    </source>
</evidence>
<keyword evidence="3 4" id="KW-0067">ATP-binding</keyword>
<dbReference type="InterPro" id="IPR011764">
    <property type="entry name" value="Biotin_carboxylation_dom"/>
</dbReference>
<evidence type="ECO:0000259" key="6">
    <source>
        <dbReference type="PROSITE" id="PS50975"/>
    </source>
</evidence>
<dbReference type="Pfam" id="PF02785">
    <property type="entry name" value="Biotin_carb_C"/>
    <property type="match status" value="1"/>
</dbReference>
<dbReference type="PROSITE" id="PS50975">
    <property type="entry name" value="ATP_GRASP"/>
    <property type="match status" value="1"/>
</dbReference>
<dbReference type="RefSeq" id="WP_087006973.1">
    <property type="nucleotide sequence ID" value="NZ_FWFF01000013.1"/>
</dbReference>
<dbReference type="PANTHER" id="PTHR48095">
    <property type="entry name" value="PYRUVATE CARBOXYLASE SUBUNIT A"/>
    <property type="match status" value="1"/>
</dbReference>
<dbReference type="InterPro" id="IPR011761">
    <property type="entry name" value="ATP-grasp"/>
</dbReference>
<dbReference type="InterPro" id="IPR005482">
    <property type="entry name" value="Biotin_COase_C"/>
</dbReference>
<keyword evidence="1 10" id="KW-0436">Ligase</keyword>
<feature type="domain" description="ATP-grasp" evidence="6">
    <location>
        <begin position="126"/>
        <end position="342"/>
    </location>
</feature>
<dbReference type="PANTHER" id="PTHR48095:SF5">
    <property type="entry name" value="BLL7292 PROTEIN"/>
    <property type="match status" value="1"/>
</dbReference>
<dbReference type="InterPro" id="IPR016185">
    <property type="entry name" value="PreATP-grasp_dom_sf"/>
</dbReference>
<dbReference type="Gene3D" id="3.30.470.20">
    <property type="entry name" value="ATP-grasp fold, B domain"/>
    <property type="match status" value="1"/>
</dbReference>
<dbReference type="SUPFAM" id="SSF52096">
    <property type="entry name" value="ClpP/crotonase"/>
    <property type="match status" value="2"/>
</dbReference>
<evidence type="ECO:0000313" key="11">
    <source>
        <dbReference type="Proteomes" id="UP000196581"/>
    </source>
</evidence>
<dbReference type="Pfam" id="PF02786">
    <property type="entry name" value="CPSase_L_D2"/>
    <property type="match status" value="1"/>
</dbReference>
<dbReference type="Pfam" id="PF01039">
    <property type="entry name" value="Carboxyl_trans"/>
    <property type="match status" value="1"/>
</dbReference>
<dbReference type="PROSITE" id="PS00867">
    <property type="entry name" value="CPSASE_2"/>
    <property type="match status" value="1"/>
</dbReference>